<name>A0ABQ2G741_9DEIO</name>
<accession>A0ABQ2G741</accession>
<sequence length="297" mass="31494">MTGSPADRLRAGWPEALHARRLYLPYQLRPRASGRQGKVPVRWAGRRWYPADARDSRFRLTLAGALLHLEAGAADGVGVVLDPQQAVVDGWPLVAADLDHVFRPGQPLPAATQQLVDRLASYTEVSRSGSGLHVVVGGRVPGNRRAGSVELIASGFLALTGHRLPGTPPGIGPRQTGLDALVAGMTAPRPGSQRQPSTSPADAEVLRRLRAGPGAAKFACLFDHGDLGLHGGDHSRADAALLGQLSYHTSDPQQLARLFAQSALFRPARWHASATHDGRTCGDVSVAFVLGRKGDPC</sequence>
<feature type="domain" description="NrS-1 polymerase-like HBD" evidence="1">
    <location>
        <begin position="234"/>
        <end position="283"/>
    </location>
</feature>
<gene>
    <name evidence="2" type="ORF">GCM10010840_14780</name>
</gene>
<reference evidence="3" key="1">
    <citation type="journal article" date="2019" name="Int. J. Syst. Evol. Microbiol.">
        <title>The Global Catalogue of Microorganisms (GCM) 10K type strain sequencing project: providing services to taxonomists for standard genome sequencing and annotation.</title>
        <authorList>
            <consortium name="The Broad Institute Genomics Platform"/>
            <consortium name="The Broad Institute Genome Sequencing Center for Infectious Disease"/>
            <person name="Wu L."/>
            <person name="Ma J."/>
        </authorList>
    </citation>
    <scope>NUCLEOTIDE SEQUENCE [LARGE SCALE GENOMIC DNA]</scope>
    <source>
        <strain evidence="3">JCM 15442</strain>
    </source>
</reference>
<keyword evidence="3" id="KW-1185">Reference proteome</keyword>
<dbReference type="RefSeq" id="WP_188970494.1">
    <property type="nucleotide sequence ID" value="NZ_BMOL01000005.1"/>
</dbReference>
<proteinExistence type="predicted"/>
<dbReference type="Proteomes" id="UP000639973">
    <property type="component" value="Unassembled WGS sequence"/>
</dbReference>
<evidence type="ECO:0000313" key="3">
    <source>
        <dbReference type="Proteomes" id="UP000639973"/>
    </source>
</evidence>
<evidence type="ECO:0000313" key="2">
    <source>
        <dbReference type="EMBL" id="GGL77933.1"/>
    </source>
</evidence>
<organism evidence="2 3">
    <name type="scientific">Deinococcus aerolatus</name>
    <dbReference type="NCBI Taxonomy" id="522487"/>
    <lineage>
        <taxon>Bacteria</taxon>
        <taxon>Thermotogati</taxon>
        <taxon>Deinococcota</taxon>
        <taxon>Deinococci</taxon>
        <taxon>Deinococcales</taxon>
        <taxon>Deinococcaceae</taxon>
        <taxon>Deinococcus</taxon>
    </lineage>
</organism>
<evidence type="ECO:0000259" key="1">
    <source>
        <dbReference type="Pfam" id="PF22763"/>
    </source>
</evidence>
<comment type="caution">
    <text evidence="2">The sequence shown here is derived from an EMBL/GenBank/DDBJ whole genome shotgun (WGS) entry which is preliminary data.</text>
</comment>
<dbReference type="InterPro" id="IPR054468">
    <property type="entry name" value="NrSPol-like_HBD"/>
</dbReference>
<protein>
    <recommendedName>
        <fullName evidence="1">NrS-1 polymerase-like HBD domain-containing protein</fullName>
    </recommendedName>
</protein>
<dbReference type="EMBL" id="BMOL01000005">
    <property type="protein sequence ID" value="GGL77933.1"/>
    <property type="molecule type" value="Genomic_DNA"/>
</dbReference>
<dbReference type="Pfam" id="PF22763">
    <property type="entry name" value="NrS1-1_pol-like_HBD"/>
    <property type="match status" value="1"/>
</dbReference>